<dbReference type="VEuPathDB" id="ToxoDB:ETH2_1584100"/>
<reference evidence="2" key="2">
    <citation type="submission" date="2013-10" db="EMBL/GenBank/DDBJ databases">
        <authorList>
            <person name="Aslett M."/>
        </authorList>
    </citation>
    <scope>NUCLEOTIDE SEQUENCE [LARGE SCALE GENOMIC DNA]</scope>
    <source>
        <strain evidence="2">Houghton</strain>
    </source>
</reference>
<evidence type="ECO:0000313" key="2">
    <source>
        <dbReference type="EMBL" id="CDJ43043.1"/>
    </source>
</evidence>
<dbReference type="AlphaFoldDB" id="U6L1H1"/>
<gene>
    <name evidence="2" type="ORF">ETH_00031710</name>
</gene>
<reference evidence="2" key="1">
    <citation type="submission" date="2013-10" db="EMBL/GenBank/DDBJ databases">
        <title>Genomic analysis of the causative agents of coccidiosis in chickens.</title>
        <authorList>
            <person name="Reid A.J."/>
            <person name="Blake D."/>
            <person name="Billington K."/>
            <person name="Browne H."/>
            <person name="Dunn M."/>
            <person name="Hung S."/>
            <person name="Kawahara F."/>
            <person name="Miranda-Saavedra D."/>
            <person name="Mourier T."/>
            <person name="Nagra H."/>
            <person name="Otto T.D."/>
            <person name="Rawlings N."/>
            <person name="Sanchez A."/>
            <person name="Sanders M."/>
            <person name="Subramaniam C."/>
            <person name="Tay Y."/>
            <person name="Dear P."/>
            <person name="Doerig C."/>
            <person name="Gruber A."/>
            <person name="Parkinson J."/>
            <person name="Shirley M."/>
            <person name="Wan K.L."/>
            <person name="Berriman M."/>
            <person name="Tomley F."/>
            <person name="Pain A."/>
        </authorList>
    </citation>
    <scope>NUCLEOTIDE SEQUENCE [LARGE SCALE GENOMIC DNA]</scope>
    <source>
        <strain evidence="2">Houghton</strain>
    </source>
</reference>
<feature type="region of interest" description="Disordered" evidence="1">
    <location>
        <begin position="1"/>
        <end position="38"/>
    </location>
</feature>
<protein>
    <submittedName>
        <fullName evidence="2">Uncharacterized protein</fullName>
    </submittedName>
</protein>
<dbReference type="Proteomes" id="UP000030747">
    <property type="component" value="Unassembled WGS sequence"/>
</dbReference>
<keyword evidence="3" id="KW-1185">Reference proteome</keyword>
<dbReference type="EMBL" id="HG675748">
    <property type="protein sequence ID" value="CDJ43043.1"/>
    <property type="molecule type" value="Genomic_DNA"/>
</dbReference>
<name>U6L1H1_EIMTE</name>
<sequence length="185" mass="20463">MRRHAAALSRPGSAEGLQGPLAFSGNWESSETQQRAPSLPSFGSLAAELQQELNNAQSHLLRFAQVFELVGNAAGDSPAEDPMKIRPVSSVGSKALGNFLNWKKKSNSFSQEVQREVEAAREAHTENDDFNDCFLLLLPSALQQRTRSLGLLQQLLRTPAEPAGRLRDQQQLLQQQTLQQQTMQQ</sequence>
<dbReference type="VEuPathDB" id="ToxoDB:ETH_00031710"/>
<dbReference type="RefSeq" id="XP_013233793.1">
    <property type="nucleotide sequence ID" value="XM_013378339.1"/>
</dbReference>
<evidence type="ECO:0000313" key="3">
    <source>
        <dbReference type="Proteomes" id="UP000030747"/>
    </source>
</evidence>
<accession>U6L1H1</accession>
<feature type="compositionally biased region" description="Polar residues" evidence="1">
    <location>
        <begin position="26"/>
        <end position="36"/>
    </location>
</feature>
<proteinExistence type="predicted"/>
<organism evidence="2 3">
    <name type="scientific">Eimeria tenella</name>
    <name type="common">Coccidian parasite</name>
    <dbReference type="NCBI Taxonomy" id="5802"/>
    <lineage>
        <taxon>Eukaryota</taxon>
        <taxon>Sar</taxon>
        <taxon>Alveolata</taxon>
        <taxon>Apicomplexa</taxon>
        <taxon>Conoidasida</taxon>
        <taxon>Coccidia</taxon>
        <taxon>Eucoccidiorida</taxon>
        <taxon>Eimeriorina</taxon>
        <taxon>Eimeriidae</taxon>
        <taxon>Eimeria</taxon>
    </lineage>
</organism>
<dbReference type="OrthoDB" id="347178at2759"/>
<dbReference type="GeneID" id="25255411"/>
<evidence type="ECO:0000256" key="1">
    <source>
        <dbReference type="SAM" id="MobiDB-lite"/>
    </source>
</evidence>